<keyword evidence="3" id="KW-0238">DNA-binding</keyword>
<evidence type="ECO:0000256" key="1">
    <source>
        <dbReference type="ARBA" id="ARBA00008396"/>
    </source>
</evidence>
<feature type="compositionally biased region" description="Basic and acidic residues" evidence="5">
    <location>
        <begin position="116"/>
        <end position="128"/>
    </location>
</feature>
<dbReference type="SUPFAM" id="SSF55174">
    <property type="entry name" value="Alpha-L RNA-binding motif"/>
    <property type="match status" value="1"/>
</dbReference>
<dbReference type="OrthoDB" id="9797176at2"/>
<evidence type="ECO:0000313" key="7">
    <source>
        <dbReference type="EMBL" id="OZI74914.1"/>
    </source>
</evidence>
<evidence type="ECO:0000256" key="4">
    <source>
        <dbReference type="PROSITE-ProRule" id="PRU00182"/>
    </source>
</evidence>
<evidence type="ECO:0000256" key="3">
    <source>
        <dbReference type="ARBA" id="ARBA00023125"/>
    </source>
</evidence>
<keyword evidence="8" id="KW-1185">Reference proteome</keyword>
<dbReference type="InterPro" id="IPR002942">
    <property type="entry name" value="S4_RNA-bd"/>
</dbReference>
<feature type="region of interest" description="Disordered" evidence="5">
    <location>
        <begin position="107"/>
        <end position="155"/>
    </location>
</feature>
<dbReference type="CDD" id="cd00165">
    <property type="entry name" value="S4"/>
    <property type="match status" value="1"/>
</dbReference>
<dbReference type="Gene3D" id="3.10.290.10">
    <property type="entry name" value="RNA-binding S4 domain"/>
    <property type="match status" value="1"/>
</dbReference>
<keyword evidence="2 4" id="KW-0694">RNA-binding</keyword>
<comment type="similarity">
    <text evidence="1">Belongs to the HSP15 family.</text>
</comment>
<dbReference type="AlphaFoldDB" id="A0A261VLA7"/>
<dbReference type="EMBL" id="NEVU01000002">
    <property type="protein sequence ID" value="OZI74914.1"/>
    <property type="molecule type" value="Genomic_DNA"/>
</dbReference>
<evidence type="ECO:0000259" key="6">
    <source>
        <dbReference type="SMART" id="SM00363"/>
    </source>
</evidence>
<organism evidence="7 8">
    <name type="scientific">Bordetella genomosp. 12</name>
    <dbReference type="NCBI Taxonomy" id="463035"/>
    <lineage>
        <taxon>Bacteria</taxon>
        <taxon>Pseudomonadati</taxon>
        <taxon>Pseudomonadota</taxon>
        <taxon>Betaproteobacteria</taxon>
        <taxon>Burkholderiales</taxon>
        <taxon>Alcaligenaceae</taxon>
        <taxon>Bordetella</taxon>
    </lineage>
</organism>
<feature type="compositionally biased region" description="Basic and acidic residues" evidence="5">
    <location>
        <begin position="136"/>
        <end position="155"/>
    </location>
</feature>
<feature type="domain" description="RNA-binding S4" evidence="6">
    <location>
        <begin position="32"/>
        <end position="95"/>
    </location>
</feature>
<dbReference type="PROSITE" id="PS50889">
    <property type="entry name" value="S4"/>
    <property type="match status" value="1"/>
</dbReference>
<reference evidence="8" key="1">
    <citation type="submission" date="2017-05" db="EMBL/GenBank/DDBJ databases">
        <title>Complete and WGS of Bordetella genogroups.</title>
        <authorList>
            <person name="Spilker T."/>
            <person name="Lipuma J."/>
        </authorList>
    </citation>
    <scope>NUCLEOTIDE SEQUENCE [LARGE SCALE GENOMIC DNA]</scope>
    <source>
        <strain evidence="8">AU6712</strain>
    </source>
</reference>
<dbReference type="InterPro" id="IPR036986">
    <property type="entry name" value="S4_RNA-bd_sf"/>
</dbReference>
<dbReference type="Pfam" id="PF01479">
    <property type="entry name" value="S4"/>
    <property type="match status" value="1"/>
</dbReference>
<name>A0A261VLA7_9BORD</name>
<dbReference type="GO" id="GO:0043023">
    <property type="term" value="F:ribosomal large subunit binding"/>
    <property type="evidence" value="ECO:0007669"/>
    <property type="project" value="InterPro"/>
</dbReference>
<dbReference type="GO" id="GO:0003677">
    <property type="term" value="F:DNA binding"/>
    <property type="evidence" value="ECO:0007669"/>
    <property type="project" value="UniProtKB-KW"/>
</dbReference>
<comment type="caution">
    <text evidence="7">The sequence shown here is derived from an EMBL/GenBank/DDBJ whole genome shotgun (WGS) entry which is preliminary data.</text>
</comment>
<dbReference type="SMART" id="SM00363">
    <property type="entry name" value="S4"/>
    <property type="match status" value="1"/>
</dbReference>
<dbReference type="InterPro" id="IPR025708">
    <property type="entry name" value="HSP15"/>
</dbReference>
<sequence length="155" mass="17529">MESSGCCSGGGPRRYSYHRVIACKDSSVTEKLRLDKWLWAARFYKTRSLAADEIGRGRVLVNDQLAKPAREVAPGDKVRVRKEDPPMEVWVRGISAVRGPAPVARQLYEETPESQQARERAAEMRRLAPEPAQDIADGRPTKRDRRLIDAWRGKS</sequence>
<dbReference type="GO" id="GO:0003727">
    <property type="term" value="F:single-stranded RNA binding"/>
    <property type="evidence" value="ECO:0007669"/>
    <property type="project" value="InterPro"/>
</dbReference>
<evidence type="ECO:0000256" key="2">
    <source>
        <dbReference type="ARBA" id="ARBA00022884"/>
    </source>
</evidence>
<dbReference type="Proteomes" id="UP000216429">
    <property type="component" value="Unassembled WGS sequence"/>
</dbReference>
<dbReference type="GO" id="GO:0034605">
    <property type="term" value="P:cellular response to heat"/>
    <property type="evidence" value="ECO:0007669"/>
    <property type="project" value="InterPro"/>
</dbReference>
<proteinExistence type="inferred from homology"/>
<gene>
    <name evidence="7" type="ORF">CAL22_10830</name>
</gene>
<evidence type="ECO:0000256" key="5">
    <source>
        <dbReference type="SAM" id="MobiDB-lite"/>
    </source>
</evidence>
<evidence type="ECO:0000313" key="8">
    <source>
        <dbReference type="Proteomes" id="UP000216429"/>
    </source>
</evidence>
<protein>
    <submittedName>
        <fullName evidence="7">RNA-binding protein</fullName>
    </submittedName>
</protein>
<dbReference type="PIRSF" id="PIRSF016821">
    <property type="entry name" value="HSP15"/>
    <property type="match status" value="1"/>
</dbReference>
<accession>A0A261VLA7</accession>